<protein>
    <submittedName>
        <fullName evidence="1">Uncharacterized protein</fullName>
    </submittedName>
</protein>
<keyword evidence="2" id="KW-1185">Reference proteome</keyword>
<dbReference type="EMBL" id="CM042021">
    <property type="protein sequence ID" value="KAI3818548.1"/>
    <property type="molecule type" value="Genomic_DNA"/>
</dbReference>
<comment type="caution">
    <text evidence="1">The sequence shown here is derived from an EMBL/GenBank/DDBJ whole genome shotgun (WGS) entry which is preliminary data.</text>
</comment>
<dbReference type="Proteomes" id="UP001056120">
    <property type="component" value="Linkage Group LG04"/>
</dbReference>
<reference evidence="1 2" key="2">
    <citation type="journal article" date="2022" name="Mol. Ecol. Resour.">
        <title>The genomes of chicory, endive, great burdock and yacon provide insights into Asteraceae paleo-polyploidization history and plant inulin production.</title>
        <authorList>
            <person name="Fan W."/>
            <person name="Wang S."/>
            <person name="Wang H."/>
            <person name="Wang A."/>
            <person name="Jiang F."/>
            <person name="Liu H."/>
            <person name="Zhao H."/>
            <person name="Xu D."/>
            <person name="Zhang Y."/>
        </authorList>
    </citation>
    <scope>NUCLEOTIDE SEQUENCE [LARGE SCALE GENOMIC DNA]</scope>
    <source>
        <strain evidence="2">cv. Yunnan</strain>
        <tissue evidence="1">Leaves</tissue>
    </source>
</reference>
<evidence type="ECO:0000313" key="2">
    <source>
        <dbReference type="Proteomes" id="UP001056120"/>
    </source>
</evidence>
<gene>
    <name evidence="1" type="ORF">L1987_12358</name>
</gene>
<sequence>MKKSRFDGSDDVNEEFRRRKRRHALLLRFHYLGLSSGRHNWILNWAVATRRSIDHIQSTMTGRHELTADDPEYEEGRRHKSMAMAFVVDHGSGV</sequence>
<evidence type="ECO:0000313" key="1">
    <source>
        <dbReference type="EMBL" id="KAI3818548.1"/>
    </source>
</evidence>
<reference evidence="2" key="1">
    <citation type="journal article" date="2022" name="Mol. Ecol. Resour.">
        <title>The genomes of chicory, endive, great burdock and yacon provide insights into Asteraceae palaeo-polyploidization history and plant inulin production.</title>
        <authorList>
            <person name="Fan W."/>
            <person name="Wang S."/>
            <person name="Wang H."/>
            <person name="Wang A."/>
            <person name="Jiang F."/>
            <person name="Liu H."/>
            <person name="Zhao H."/>
            <person name="Xu D."/>
            <person name="Zhang Y."/>
        </authorList>
    </citation>
    <scope>NUCLEOTIDE SEQUENCE [LARGE SCALE GENOMIC DNA]</scope>
    <source>
        <strain evidence="2">cv. Yunnan</strain>
    </source>
</reference>
<proteinExistence type="predicted"/>
<name>A0ACB9JF28_9ASTR</name>
<accession>A0ACB9JF28</accession>
<organism evidence="1 2">
    <name type="scientific">Smallanthus sonchifolius</name>
    <dbReference type="NCBI Taxonomy" id="185202"/>
    <lineage>
        <taxon>Eukaryota</taxon>
        <taxon>Viridiplantae</taxon>
        <taxon>Streptophyta</taxon>
        <taxon>Embryophyta</taxon>
        <taxon>Tracheophyta</taxon>
        <taxon>Spermatophyta</taxon>
        <taxon>Magnoliopsida</taxon>
        <taxon>eudicotyledons</taxon>
        <taxon>Gunneridae</taxon>
        <taxon>Pentapetalae</taxon>
        <taxon>asterids</taxon>
        <taxon>campanulids</taxon>
        <taxon>Asterales</taxon>
        <taxon>Asteraceae</taxon>
        <taxon>Asteroideae</taxon>
        <taxon>Heliantheae alliance</taxon>
        <taxon>Millerieae</taxon>
        <taxon>Smallanthus</taxon>
    </lineage>
</organism>